<evidence type="ECO:0000313" key="2">
    <source>
        <dbReference type="Proteomes" id="UP001732700"/>
    </source>
</evidence>
<sequence>MSIEELIGRLRTSEGRWSSGSSSAQAASDSLLLTEEQWEARRRQREQGQPSGGGNPNGRKKGKDKPKAGNGNTGNGERDMSLVKCYNCNVMGHYSKQCPEPRRERKGRANLAQGQEEQEQALLMARLGECWVGAQNNGPVELVLLNEKRSKATATEGAGRCDTKWFLDSGASNHMCGHRNHFYELDTSVRGFVKLGDDSSVEIEGRGTILFDCKNDEHLTLAQVYYIPRLCSSIVSLGQLDDIGYDTRIRHGWLQLRDHNGRLLARVPQSRGRLYVLHLALASPVCLATHGGEDAWRWHARFGHMSFDALQRMARGDLVQGLPLLDQAERLCDACLAGKHKRAPFPRQALNRATDKLGLVHADLCGPIDPPTPGGKSYFLLLVDDMIRYMWISLLAIKDQASSAIKTFQSVAELDSGQKRKVLHTDRGGEFTSKALGEFFAEQGVHRQLTAPYSPQQNRVVERRNQTVVGMARCLLKAKGVPPKFWGEAVTTAVYLLNRGMTKSLPGKTPYEACHGRRPNAAHLRTFGCVAHVKDTRPHLKKLQDRSTPMVLFGYKPGTAAYRVYDPVADRVQVSRDVVFDEDTPWDWSGMGGRGPELETFAIEHFTSHGAGDGVGWNAMRVEKAPASCAGSSSAHSPAAPATRETPTTTPSPPTPSTPPPLTVEYATPPSNASLPSPGEEAPRRYRTLQNLFDTTDRVDPAYNDNCLLVAEEPATFADAEKDGAWRNAMQEEISSIETNKTWRLAQLPPGHRAIGLKWVFKLKKDANGAVVKRKARLVAKGYVQRQGVDYEEAFAPVARMETVRLLIALAAHHGWPVHHMDVKTTFLNGDLIEKVYVEQPPGFSVAGEERKVLRLQKALYGLRQAPRAWNAKLDSSLLGLGFVHSQAEHTVYRRGGGDQLLLVGVYVDDLIIAGSSIEEVKRFKEEMTSLFRMSDLGELSFYLGIEVQQRHGSITLQQTAYAKKLLQKAGLEECNPCAVPIEARLKLSKKGTGQLVDATHYRSIVGSHRYLVHTRPDITYAVGYVSRFMEEPRAEHLAAVKHIPSDADLDSDVDDRKSTTGLIFFLGRSPISWQSHKQRVVAVSSCESEYIAAATTACQGIWLSRLLGELLNEKPRAPKLLVDNKSAISLSKNPVFHDRSKHIHTRYHLIREYVEQGDLEIDYICTERQLADVLTKALGRIRFLELRSKIGMSEIIGRQD</sequence>
<organism evidence="1 2">
    <name type="scientific">Avena sativa</name>
    <name type="common">Oat</name>
    <dbReference type="NCBI Taxonomy" id="4498"/>
    <lineage>
        <taxon>Eukaryota</taxon>
        <taxon>Viridiplantae</taxon>
        <taxon>Streptophyta</taxon>
        <taxon>Embryophyta</taxon>
        <taxon>Tracheophyta</taxon>
        <taxon>Spermatophyta</taxon>
        <taxon>Magnoliopsida</taxon>
        <taxon>Liliopsida</taxon>
        <taxon>Poales</taxon>
        <taxon>Poaceae</taxon>
        <taxon>BOP clade</taxon>
        <taxon>Pooideae</taxon>
        <taxon>Poodae</taxon>
        <taxon>Poeae</taxon>
        <taxon>Poeae Chloroplast Group 1 (Aveneae type)</taxon>
        <taxon>Aveninae</taxon>
        <taxon>Avena</taxon>
    </lineage>
</organism>
<dbReference type="Proteomes" id="UP001732700">
    <property type="component" value="Chromosome 1D"/>
</dbReference>
<proteinExistence type="predicted"/>
<evidence type="ECO:0000313" key="1">
    <source>
        <dbReference type="EnsemblPlants" id="AVESA.00010b.r2.1DG0187180.1.CDS"/>
    </source>
</evidence>
<accession>A0ACD5U6F7</accession>
<protein>
    <submittedName>
        <fullName evidence="1">Uncharacterized protein</fullName>
    </submittedName>
</protein>
<reference evidence="1" key="1">
    <citation type="submission" date="2021-05" db="EMBL/GenBank/DDBJ databases">
        <authorList>
            <person name="Scholz U."/>
            <person name="Mascher M."/>
            <person name="Fiebig A."/>
        </authorList>
    </citation>
    <scope>NUCLEOTIDE SEQUENCE [LARGE SCALE GENOMIC DNA]</scope>
</reference>
<dbReference type="EnsemblPlants" id="AVESA.00010b.r2.1DG0187180.1">
    <property type="protein sequence ID" value="AVESA.00010b.r2.1DG0187180.1.CDS"/>
    <property type="gene ID" value="AVESA.00010b.r2.1DG0187180"/>
</dbReference>
<name>A0ACD5U6F7_AVESA</name>
<reference evidence="1" key="2">
    <citation type="submission" date="2025-09" db="UniProtKB">
        <authorList>
            <consortium name="EnsemblPlants"/>
        </authorList>
    </citation>
    <scope>IDENTIFICATION</scope>
</reference>
<keyword evidence="2" id="KW-1185">Reference proteome</keyword>